<dbReference type="PANTHER" id="PTHR34558:SF16">
    <property type="match status" value="1"/>
</dbReference>
<name>A0AAV5JX43_9ROSI</name>
<feature type="transmembrane region" description="Helical" evidence="1">
    <location>
        <begin position="70"/>
        <end position="89"/>
    </location>
</feature>
<gene>
    <name evidence="3" type="ORF">SLEP1_g29494</name>
</gene>
<dbReference type="AlphaFoldDB" id="A0AAV5JX43"/>
<sequence>MDRLPHFLCIIMLAVQVLSLVAKSQALEGSSGSMAPRAWPEAQPPNGVIAESPRSRLMGKHRYSDAGGDFILGGFVMVMVVVVACYIRVTRKNPEAAKA</sequence>
<feature type="signal peptide" evidence="2">
    <location>
        <begin position="1"/>
        <end position="26"/>
    </location>
</feature>
<feature type="chain" id="PRO_5043955212" evidence="2">
    <location>
        <begin position="27"/>
        <end position="99"/>
    </location>
</feature>
<keyword evidence="1" id="KW-0812">Transmembrane</keyword>
<organism evidence="3 4">
    <name type="scientific">Rubroshorea leprosula</name>
    <dbReference type="NCBI Taxonomy" id="152421"/>
    <lineage>
        <taxon>Eukaryota</taxon>
        <taxon>Viridiplantae</taxon>
        <taxon>Streptophyta</taxon>
        <taxon>Embryophyta</taxon>
        <taxon>Tracheophyta</taxon>
        <taxon>Spermatophyta</taxon>
        <taxon>Magnoliopsida</taxon>
        <taxon>eudicotyledons</taxon>
        <taxon>Gunneridae</taxon>
        <taxon>Pentapetalae</taxon>
        <taxon>rosids</taxon>
        <taxon>malvids</taxon>
        <taxon>Malvales</taxon>
        <taxon>Dipterocarpaceae</taxon>
        <taxon>Rubroshorea</taxon>
    </lineage>
</organism>
<keyword evidence="1" id="KW-0472">Membrane</keyword>
<dbReference type="Proteomes" id="UP001054252">
    <property type="component" value="Unassembled WGS sequence"/>
</dbReference>
<evidence type="ECO:0000256" key="1">
    <source>
        <dbReference type="SAM" id="Phobius"/>
    </source>
</evidence>
<keyword evidence="2" id="KW-0732">Signal</keyword>
<keyword evidence="4" id="KW-1185">Reference proteome</keyword>
<accession>A0AAV5JX43</accession>
<dbReference type="EMBL" id="BPVZ01000052">
    <property type="protein sequence ID" value="GKV19204.1"/>
    <property type="molecule type" value="Genomic_DNA"/>
</dbReference>
<proteinExistence type="predicted"/>
<evidence type="ECO:0000256" key="2">
    <source>
        <dbReference type="SAM" id="SignalP"/>
    </source>
</evidence>
<reference evidence="3 4" key="1">
    <citation type="journal article" date="2021" name="Commun. Biol.">
        <title>The genome of Shorea leprosula (Dipterocarpaceae) highlights the ecological relevance of drought in aseasonal tropical rainforests.</title>
        <authorList>
            <person name="Ng K.K.S."/>
            <person name="Kobayashi M.J."/>
            <person name="Fawcett J.A."/>
            <person name="Hatakeyama M."/>
            <person name="Paape T."/>
            <person name="Ng C.H."/>
            <person name="Ang C.C."/>
            <person name="Tnah L.H."/>
            <person name="Lee C.T."/>
            <person name="Nishiyama T."/>
            <person name="Sese J."/>
            <person name="O'Brien M.J."/>
            <person name="Copetti D."/>
            <person name="Mohd Noor M.I."/>
            <person name="Ong R.C."/>
            <person name="Putra M."/>
            <person name="Sireger I.Z."/>
            <person name="Indrioko S."/>
            <person name="Kosugi Y."/>
            <person name="Izuno A."/>
            <person name="Isagi Y."/>
            <person name="Lee S.L."/>
            <person name="Shimizu K.K."/>
        </authorList>
    </citation>
    <scope>NUCLEOTIDE SEQUENCE [LARGE SCALE GENOMIC DNA]</scope>
    <source>
        <strain evidence="3">214</strain>
    </source>
</reference>
<protein>
    <submittedName>
        <fullName evidence="3">Uncharacterized protein</fullName>
    </submittedName>
</protein>
<comment type="caution">
    <text evidence="3">The sequence shown here is derived from an EMBL/GenBank/DDBJ whole genome shotgun (WGS) entry which is preliminary data.</text>
</comment>
<keyword evidence="1" id="KW-1133">Transmembrane helix</keyword>
<evidence type="ECO:0000313" key="3">
    <source>
        <dbReference type="EMBL" id="GKV19204.1"/>
    </source>
</evidence>
<evidence type="ECO:0000313" key="4">
    <source>
        <dbReference type="Proteomes" id="UP001054252"/>
    </source>
</evidence>
<dbReference type="PANTHER" id="PTHR34558">
    <property type="entry name" value="EXPRESSED PROTEIN"/>
    <property type="match status" value="1"/>
</dbReference>